<accession>A0A9D1S921</accession>
<dbReference type="AlphaFoldDB" id="A0A9D1S921"/>
<feature type="transmembrane region" description="Helical" evidence="1">
    <location>
        <begin position="132"/>
        <end position="154"/>
    </location>
</feature>
<reference evidence="2" key="2">
    <citation type="journal article" date="2021" name="PeerJ">
        <title>Extensive microbial diversity within the chicken gut microbiome revealed by metagenomics and culture.</title>
        <authorList>
            <person name="Gilroy R."/>
            <person name="Ravi A."/>
            <person name="Getino M."/>
            <person name="Pursley I."/>
            <person name="Horton D.L."/>
            <person name="Alikhan N.F."/>
            <person name="Baker D."/>
            <person name="Gharbi K."/>
            <person name="Hall N."/>
            <person name="Watson M."/>
            <person name="Adriaenssens E.M."/>
            <person name="Foster-Nyarko E."/>
            <person name="Jarju S."/>
            <person name="Secka A."/>
            <person name="Antonio M."/>
            <person name="Oren A."/>
            <person name="Chaudhuri R.R."/>
            <person name="La Ragione R."/>
            <person name="Hildebrand F."/>
            <person name="Pallen M.J."/>
        </authorList>
    </citation>
    <scope>NUCLEOTIDE SEQUENCE</scope>
    <source>
        <strain evidence="2">CHK195-15760</strain>
    </source>
</reference>
<feature type="transmembrane region" description="Helical" evidence="1">
    <location>
        <begin position="333"/>
        <end position="352"/>
    </location>
</feature>
<keyword evidence="1" id="KW-0472">Membrane</keyword>
<feature type="transmembrane region" description="Helical" evidence="1">
    <location>
        <begin position="166"/>
        <end position="192"/>
    </location>
</feature>
<evidence type="ECO:0000313" key="2">
    <source>
        <dbReference type="EMBL" id="HIU51441.1"/>
    </source>
</evidence>
<proteinExistence type="predicted"/>
<organism evidence="2 3">
    <name type="scientific">Candidatus Merdicola faecigallinarum</name>
    <dbReference type="NCBI Taxonomy" id="2840862"/>
    <lineage>
        <taxon>Bacteria</taxon>
        <taxon>Bacillati</taxon>
        <taxon>Bacillota</taxon>
        <taxon>Clostridia</taxon>
        <taxon>Candidatus Merdicola</taxon>
    </lineage>
</organism>
<gene>
    <name evidence="2" type="ORF">IAB70_02275</name>
</gene>
<feature type="transmembrane region" description="Helical" evidence="1">
    <location>
        <begin position="9"/>
        <end position="27"/>
    </location>
</feature>
<dbReference type="EMBL" id="DVNH01000017">
    <property type="protein sequence ID" value="HIU51441.1"/>
    <property type="molecule type" value="Genomic_DNA"/>
</dbReference>
<keyword evidence="1" id="KW-0812">Transmembrane</keyword>
<feature type="transmembrane region" description="Helical" evidence="1">
    <location>
        <begin position="204"/>
        <end position="226"/>
    </location>
</feature>
<keyword evidence="1" id="KW-1133">Transmembrane helix</keyword>
<feature type="transmembrane region" description="Helical" evidence="1">
    <location>
        <begin position="268"/>
        <end position="287"/>
    </location>
</feature>
<feature type="transmembrane region" description="Helical" evidence="1">
    <location>
        <begin position="73"/>
        <end position="95"/>
    </location>
</feature>
<name>A0A9D1S921_9FIRM</name>
<feature type="transmembrane region" description="Helical" evidence="1">
    <location>
        <begin position="107"/>
        <end position="126"/>
    </location>
</feature>
<sequence length="532" mass="62325">MKKEKKKNIILFAALFFITILIYWNYITMHYATDTYNIINVGYTRYAIEWSLKDGRIFMSLIGLIANKLQIPITIYVIGLLVIAIFISCIATIKLKDIILKYKKTDHLYYEIIATIIAYVTIFNFMYVENMYFVECAVMAMSIFCFLLAADFLVEQKSYWHIKSILLVVLGVICYQGTIGFFMALVFLFSIIKYKNQFKKVFLDLIKCGVISLIAVGINVLLVSYIGKIIGIEQTRISSISSIWNNIEYIFSHISIILTETCGLFPKYFLLGFVFLVFLITIFYYVGNFVRNFWSNKVKLHQSVRLRSNLHMWRSHFSYEWKNSNKNLNIPKMIFITIFTIATSFVIFLMTLSSYYTGRLRFCIGALIGILMIYLYTQTEIFERKGIAQICIQGTLFLYLVCNIYECVDLTYQHKMVNQLEKQEVYKLNEDMIQYEMKNDIKIDYICIVTITGQNQKAYYKEIENQSVLTYNAIRSDWSTDGVINFYTGRNLKKTKITQEELIAYMEKIKSGENQKEYECIGNTLVINAYMY</sequence>
<evidence type="ECO:0000313" key="3">
    <source>
        <dbReference type="Proteomes" id="UP000824093"/>
    </source>
</evidence>
<evidence type="ECO:0000256" key="1">
    <source>
        <dbReference type="SAM" id="Phobius"/>
    </source>
</evidence>
<feature type="transmembrane region" description="Helical" evidence="1">
    <location>
        <begin position="359"/>
        <end position="377"/>
    </location>
</feature>
<dbReference type="Proteomes" id="UP000824093">
    <property type="component" value="Unassembled WGS sequence"/>
</dbReference>
<protein>
    <submittedName>
        <fullName evidence="2">Glucosyltransferase domain-containing protein</fullName>
    </submittedName>
</protein>
<reference evidence="2" key="1">
    <citation type="submission" date="2020-10" db="EMBL/GenBank/DDBJ databases">
        <authorList>
            <person name="Gilroy R."/>
        </authorList>
    </citation>
    <scope>NUCLEOTIDE SEQUENCE</scope>
    <source>
        <strain evidence="2">CHK195-15760</strain>
    </source>
</reference>
<comment type="caution">
    <text evidence="2">The sequence shown here is derived from an EMBL/GenBank/DDBJ whole genome shotgun (WGS) entry which is preliminary data.</text>
</comment>